<gene>
    <name evidence="1" type="ORF">A2806_02885</name>
</gene>
<proteinExistence type="predicted"/>
<dbReference type="EMBL" id="MHSS01000006">
    <property type="protein sequence ID" value="OHA48519.1"/>
    <property type="molecule type" value="Genomic_DNA"/>
</dbReference>
<organism evidence="1 2">
    <name type="scientific">Candidatus Terrybacteria bacterium RIFCSPHIGHO2_01_FULL_48_17</name>
    <dbReference type="NCBI Taxonomy" id="1802362"/>
    <lineage>
        <taxon>Bacteria</taxon>
        <taxon>Candidatus Terryibacteriota</taxon>
    </lineage>
</organism>
<sequence length="71" mass="8264">MGDKMLAGTIVGFQDSSLLEVHNDKEAKWGKHFSFVVLQEVRTGWGYRDDNPSLFSWDYRISRSWRSIAKL</sequence>
<comment type="caution">
    <text evidence="1">The sequence shown here is derived from an EMBL/GenBank/DDBJ whole genome shotgun (WGS) entry which is preliminary data.</text>
</comment>
<accession>A0A1G2PL73</accession>
<evidence type="ECO:0000313" key="2">
    <source>
        <dbReference type="Proteomes" id="UP000177629"/>
    </source>
</evidence>
<dbReference type="Proteomes" id="UP000177629">
    <property type="component" value="Unassembled WGS sequence"/>
</dbReference>
<dbReference type="AlphaFoldDB" id="A0A1G2PL73"/>
<evidence type="ECO:0000313" key="1">
    <source>
        <dbReference type="EMBL" id="OHA48519.1"/>
    </source>
</evidence>
<name>A0A1G2PL73_9BACT</name>
<protein>
    <submittedName>
        <fullName evidence="1">Uncharacterized protein</fullName>
    </submittedName>
</protein>
<reference evidence="1 2" key="1">
    <citation type="journal article" date="2016" name="Nat. Commun.">
        <title>Thousands of microbial genomes shed light on interconnected biogeochemical processes in an aquifer system.</title>
        <authorList>
            <person name="Anantharaman K."/>
            <person name="Brown C.T."/>
            <person name="Hug L.A."/>
            <person name="Sharon I."/>
            <person name="Castelle C.J."/>
            <person name="Probst A.J."/>
            <person name="Thomas B.C."/>
            <person name="Singh A."/>
            <person name="Wilkins M.J."/>
            <person name="Karaoz U."/>
            <person name="Brodie E.L."/>
            <person name="Williams K.H."/>
            <person name="Hubbard S.S."/>
            <person name="Banfield J.F."/>
        </authorList>
    </citation>
    <scope>NUCLEOTIDE SEQUENCE [LARGE SCALE GENOMIC DNA]</scope>
</reference>